<dbReference type="EMBL" id="BBNS01000019">
    <property type="protein sequence ID" value="GAL72107.1"/>
    <property type="molecule type" value="Genomic_DNA"/>
</dbReference>
<accession>A0A090WXM0</accession>
<evidence type="ECO:0000313" key="2">
    <source>
        <dbReference type="Proteomes" id="UP000029646"/>
    </source>
</evidence>
<protein>
    <submittedName>
        <fullName evidence="1">Uncharacterized protein</fullName>
    </submittedName>
</protein>
<organism evidence="1 2">
    <name type="scientific">Jejuia pallidilutea</name>
    <dbReference type="NCBI Taxonomy" id="504487"/>
    <lineage>
        <taxon>Bacteria</taxon>
        <taxon>Pseudomonadati</taxon>
        <taxon>Bacteroidota</taxon>
        <taxon>Flavobacteriia</taxon>
        <taxon>Flavobacteriales</taxon>
        <taxon>Flavobacteriaceae</taxon>
        <taxon>Jejuia</taxon>
    </lineage>
</organism>
<sequence>MSSEDFNKQLFEKGIVLTHLVQRKESLEEQFLQLTDNN</sequence>
<comment type="caution">
    <text evidence="1">The sequence shown here is derived from an EMBL/GenBank/DDBJ whole genome shotgun (WGS) entry which is preliminary data.</text>
</comment>
<proteinExistence type="predicted"/>
<dbReference type="Proteomes" id="UP000029646">
    <property type="component" value="Unassembled WGS sequence"/>
</dbReference>
<name>A0A090WXM0_9FLAO</name>
<gene>
    <name evidence="1" type="ORF">JCM19302_2234</name>
</gene>
<dbReference type="AlphaFoldDB" id="A0A090WXM0"/>
<evidence type="ECO:0000313" key="1">
    <source>
        <dbReference type="EMBL" id="GAL72107.1"/>
    </source>
</evidence>
<reference evidence="1 2" key="1">
    <citation type="journal article" date="2014" name="Genome Announc.">
        <title>Draft Genome Sequence of Marine Flavobacterium Jejuia pallidilutea Strain 11shimoA1 and Pigmentation Mutants.</title>
        <authorList>
            <person name="Takatani N."/>
            <person name="Nakanishi M."/>
            <person name="Meirelles P."/>
            <person name="Mino S."/>
            <person name="Suda W."/>
            <person name="Oshima K."/>
            <person name="Hattori M."/>
            <person name="Ohkuma M."/>
            <person name="Hosokawa M."/>
            <person name="Miyashita K."/>
            <person name="Thompson F.L."/>
            <person name="Niwa A."/>
            <person name="Sawabe T."/>
            <person name="Sawabe T."/>
        </authorList>
    </citation>
    <scope>NUCLEOTIDE SEQUENCE [LARGE SCALE GENOMIC DNA]</scope>
    <source>
        <strain evidence="2">JCM19302</strain>
    </source>
</reference>